<reference evidence="1 2" key="1">
    <citation type="journal article" date="2020" name="Harmful Algae">
        <title>Molecular and morphological characterization of a novel dihydroanatoxin-a producing Microcoleus species (cyanobacteria) from the Russian River, California, USA.</title>
        <authorList>
            <person name="Conklin K.Y."/>
            <person name="Stancheva R."/>
            <person name="Otten T.G."/>
            <person name="Fadness R."/>
            <person name="Boyer G.L."/>
            <person name="Read B."/>
            <person name="Zhang X."/>
            <person name="Sheath R.G."/>
        </authorList>
    </citation>
    <scope>NUCLEOTIDE SEQUENCE [LARGE SCALE GENOMIC DNA]</scope>
    <source>
        <strain evidence="1 2">PTRS2</strain>
    </source>
</reference>
<name>A0ABU8YG47_9CYAN</name>
<dbReference type="PANTHER" id="PTHR43861">
    <property type="entry name" value="TRANS-ACONITATE 2-METHYLTRANSFERASE-RELATED"/>
    <property type="match status" value="1"/>
</dbReference>
<dbReference type="GO" id="GO:0008168">
    <property type="term" value="F:methyltransferase activity"/>
    <property type="evidence" value="ECO:0007669"/>
    <property type="project" value="UniProtKB-KW"/>
</dbReference>
<dbReference type="SUPFAM" id="SSF53335">
    <property type="entry name" value="S-adenosyl-L-methionine-dependent methyltransferases"/>
    <property type="match status" value="1"/>
</dbReference>
<keyword evidence="2" id="KW-1185">Reference proteome</keyword>
<dbReference type="GO" id="GO:0032259">
    <property type="term" value="P:methylation"/>
    <property type="evidence" value="ECO:0007669"/>
    <property type="project" value="UniProtKB-KW"/>
</dbReference>
<dbReference type="Proteomes" id="UP001384579">
    <property type="component" value="Unassembled WGS sequence"/>
</dbReference>
<dbReference type="Pfam" id="PF13489">
    <property type="entry name" value="Methyltransf_23"/>
    <property type="match status" value="1"/>
</dbReference>
<keyword evidence="1" id="KW-0489">Methyltransferase</keyword>
<organism evidence="1 2">
    <name type="scientific">Microcoleus anatoxicus PTRS2</name>
    <dbReference type="NCBI Taxonomy" id="2705321"/>
    <lineage>
        <taxon>Bacteria</taxon>
        <taxon>Bacillati</taxon>
        <taxon>Cyanobacteriota</taxon>
        <taxon>Cyanophyceae</taxon>
        <taxon>Oscillatoriophycideae</taxon>
        <taxon>Oscillatoriales</taxon>
        <taxon>Microcoleaceae</taxon>
        <taxon>Microcoleus</taxon>
        <taxon>Microcoleus anatoxicus</taxon>
    </lineage>
</organism>
<accession>A0ABU8YG47</accession>
<dbReference type="EMBL" id="JBBLXS010000004">
    <property type="protein sequence ID" value="MEK0183343.1"/>
    <property type="molecule type" value="Genomic_DNA"/>
</dbReference>
<dbReference type="CDD" id="cd02440">
    <property type="entry name" value="AdoMet_MTases"/>
    <property type="match status" value="1"/>
</dbReference>
<evidence type="ECO:0000313" key="1">
    <source>
        <dbReference type="EMBL" id="MEK0183343.1"/>
    </source>
</evidence>
<protein>
    <submittedName>
        <fullName evidence="1">Methyltransferase domain-containing protein</fullName>
    </submittedName>
</protein>
<dbReference type="Gene3D" id="3.40.50.150">
    <property type="entry name" value="Vaccinia Virus protein VP39"/>
    <property type="match status" value="1"/>
</dbReference>
<proteinExistence type="predicted"/>
<keyword evidence="1" id="KW-0808">Transferase</keyword>
<sequence length="214" mass="24178">MKKNSSDYTYYYTNNRPRYHHAYLLSPLLEMLVTLEATSQKKLRVLDLGCGNGSLSHVIAQQGYEVVGVDNSAPGIAIARESFPECQFIQADIYALPEVDLLHSFDVVLAIEVIEHLLYPKELAKAAKKCLKPGGTLIISTPYHGYLKNLILAITGKMDNHFTVLWDNGHVKFFSVKSLSKVLDIEQYTDIKFRFAGRLPYLWKSMLCCSKSIN</sequence>
<gene>
    <name evidence="1" type="ORF">WMG39_00600</name>
</gene>
<dbReference type="InterPro" id="IPR029063">
    <property type="entry name" value="SAM-dependent_MTases_sf"/>
</dbReference>
<dbReference type="RefSeq" id="WP_340517684.1">
    <property type="nucleotide sequence ID" value="NZ_JBBLXS010000004.1"/>
</dbReference>
<evidence type="ECO:0000313" key="2">
    <source>
        <dbReference type="Proteomes" id="UP001384579"/>
    </source>
</evidence>
<comment type="caution">
    <text evidence="1">The sequence shown here is derived from an EMBL/GenBank/DDBJ whole genome shotgun (WGS) entry which is preliminary data.</text>
</comment>